<dbReference type="EMBL" id="CP003261">
    <property type="protein sequence ID" value="AGK99326.1"/>
    <property type="molecule type" value="Genomic_DNA"/>
</dbReference>
<dbReference type="CDD" id="cd06261">
    <property type="entry name" value="TM_PBP2"/>
    <property type="match status" value="1"/>
</dbReference>
<name>R4KCA9_CLOPA</name>
<evidence type="ECO:0000256" key="8">
    <source>
        <dbReference type="RuleBase" id="RU363032"/>
    </source>
</evidence>
<keyword evidence="11" id="KW-1185">Reference proteome</keyword>
<comment type="subcellular location">
    <subcellularLocation>
        <location evidence="1">Cell inner membrane</location>
        <topology evidence="1">Multi-pass membrane protein</topology>
    </subcellularLocation>
    <subcellularLocation>
        <location evidence="8">Cell membrane</location>
        <topology evidence="8">Multi-pass membrane protein</topology>
    </subcellularLocation>
</comment>
<evidence type="ECO:0000313" key="11">
    <source>
        <dbReference type="Proteomes" id="UP000013523"/>
    </source>
</evidence>
<keyword evidence="7 8" id="KW-0472">Membrane</keyword>
<keyword evidence="5 8" id="KW-0812">Transmembrane</keyword>
<dbReference type="AlphaFoldDB" id="R4KCA9"/>
<dbReference type="SUPFAM" id="SSF161098">
    <property type="entry name" value="MetI-like"/>
    <property type="match status" value="1"/>
</dbReference>
<dbReference type="HOGENOM" id="CLU_016047_3_1_9"/>
<evidence type="ECO:0000256" key="5">
    <source>
        <dbReference type="ARBA" id="ARBA00022692"/>
    </source>
</evidence>
<evidence type="ECO:0000256" key="4">
    <source>
        <dbReference type="ARBA" id="ARBA00022519"/>
    </source>
</evidence>
<keyword evidence="4" id="KW-0997">Cell inner membrane</keyword>
<accession>R4KCA9</accession>
<dbReference type="InterPro" id="IPR000515">
    <property type="entry name" value="MetI-like"/>
</dbReference>
<dbReference type="Proteomes" id="UP000013523">
    <property type="component" value="Chromosome"/>
</dbReference>
<feature type="transmembrane region" description="Helical" evidence="8">
    <location>
        <begin position="229"/>
        <end position="261"/>
    </location>
</feature>
<gene>
    <name evidence="10" type="ORF">Clopa_4635</name>
</gene>
<feature type="transmembrane region" description="Helical" evidence="8">
    <location>
        <begin position="185"/>
        <end position="209"/>
    </location>
</feature>
<evidence type="ECO:0000256" key="1">
    <source>
        <dbReference type="ARBA" id="ARBA00004429"/>
    </source>
</evidence>
<feature type="domain" description="ABC transmembrane type-1" evidence="9">
    <location>
        <begin position="73"/>
        <end position="261"/>
    </location>
</feature>
<evidence type="ECO:0000259" key="9">
    <source>
        <dbReference type="PROSITE" id="PS50928"/>
    </source>
</evidence>
<dbReference type="PANTHER" id="PTHR43357">
    <property type="entry name" value="INNER MEMBRANE ABC TRANSPORTER PERMEASE PROTEIN YDCV"/>
    <property type="match status" value="1"/>
</dbReference>
<dbReference type="PANTHER" id="PTHR43357:SF4">
    <property type="entry name" value="INNER MEMBRANE ABC TRANSPORTER PERMEASE PROTEIN YDCV"/>
    <property type="match status" value="1"/>
</dbReference>
<dbReference type="Pfam" id="PF00528">
    <property type="entry name" value="BPD_transp_1"/>
    <property type="match status" value="1"/>
</dbReference>
<dbReference type="eggNOG" id="COG1177">
    <property type="taxonomic scope" value="Bacteria"/>
</dbReference>
<comment type="similarity">
    <text evidence="8">Belongs to the binding-protein-dependent transport system permease family.</text>
</comment>
<evidence type="ECO:0000313" key="10">
    <source>
        <dbReference type="EMBL" id="AGK99326.1"/>
    </source>
</evidence>
<feature type="transmembrane region" description="Helical" evidence="8">
    <location>
        <begin position="69"/>
        <end position="96"/>
    </location>
</feature>
<evidence type="ECO:0000256" key="3">
    <source>
        <dbReference type="ARBA" id="ARBA00022475"/>
    </source>
</evidence>
<organism evidence="10 11">
    <name type="scientific">Clostridium pasteurianum BC1</name>
    <dbReference type="NCBI Taxonomy" id="86416"/>
    <lineage>
        <taxon>Bacteria</taxon>
        <taxon>Bacillati</taxon>
        <taxon>Bacillota</taxon>
        <taxon>Clostridia</taxon>
        <taxon>Eubacteriales</taxon>
        <taxon>Clostridiaceae</taxon>
        <taxon>Clostridium</taxon>
    </lineage>
</organism>
<dbReference type="Gene3D" id="1.10.3720.10">
    <property type="entry name" value="MetI-like"/>
    <property type="match status" value="1"/>
</dbReference>
<keyword evidence="3" id="KW-1003">Cell membrane</keyword>
<dbReference type="GO" id="GO:0055085">
    <property type="term" value="P:transmembrane transport"/>
    <property type="evidence" value="ECO:0007669"/>
    <property type="project" value="InterPro"/>
</dbReference>
<reference evidence="10 11" key="1">
    <citation type="submission" date="2012-01" db="EMBL/GenBank/DDBJ databases">
        <title>Complete sequence of chromosome of Clostridium pasteurianum BC1.</title>
        <authorList>
            <consortium name="US DOE Joint Genome Institute"/>
            <person name="Lucas S."/>
            <person name="Han J."/>
            <person name="Lapidus A."/>
            <person name="Cheng J.-F."/>
            <person name="Goodwin L."/>
            <person name="Pitluck S."/>
            <person name="Peters L."/>
            <person name="Mikhailova N."/>
            <person name="Teshima H."/>
            <person name="Detter J.C."/>
            <person name="Han C."/>
            <person name="Tapia R."/>
            <person name="Land M."/>
            <person name="Hauser L."/>
            <person name="Kyrpides N."/>
            <person name="Ivanova N."/>
            <person name="Pagani I."/>
            <person name="Dunn J."/>
            <person name="Taghavi S."/>
            <person name="Francis A."/>
            <person name="van der Lelie D."/>
            <person name="Woyke T."/>
        </authorList>
    </citation>
    <scope>NUCLEOTIDE SEQUENCE [LARGE SCALE GENOMIC DNA]</scope>
    <source>
        <strain evidence="10 11">BC1</strain>
    </source>
</reference>
<dbReference type="PROSITE" id="PS50928">
    <property type="entry name" value="ABC_TM1"/>
    <property type="match status" value="1"/>
</dbReference>
<evidence type="ECO:0000256" key="7">
    <source>
        <dbReference type="ARBA" id="ARBA00023136"/>
    </source>
</evidence>
<dbReference type="PATRIC" id="fig|86416.3.peg.4625"/>
<feature type="transmembrane region" description="Helical" evidence="8">
    <location>
        <begin position="145"/>
        <end position="164"/>
    </location>
</feature>
<proteinExistence type="inferred from homology"/>
<sequence length="277" mass="31011">MNSVKRLYYTLGKKNFFGYCLFGIFLIFFFFPILHLIMLAFGDSYQYPSFLPQAFSFKWWGFVLSQDDLAGAVMLSFLLAIITTVLSIIICIPAAYAFARYDFPLRRVFLFSFLISNAFPKIGLYIMIGVVFFKLKLMGTLPGVILVHIVNTLMFMTWIPAGAFKSIHKQQEEAARDVGATPWQTFRHITLPLALPGIITASIFTFLASMEEAQGTLLIGMPDIKTIPVAMYSIIIDYPATAGAVLACVLIIPTVILLFILRRFLGADALSSGFNMK</sequence>
<dbReference type="InterPro" id="IPR035906">
    <property type="entry name" value="MetI-like_sf"/>
</dbReference>
<feature type="transmembrane region" description="Helical" evidence="8">
    <location>
        <begin position="108"/>
        <end position="133"/>
    </location>
</feature>
<dbReference type="KEGG" id="cpas:Clopa_4635"/>
<keyword evidence="2 8" id="KW-0813">Transport</keyword>
<protein>
    <submittedName>
        <fullName evidence="10">ABC-type spermidine/putrescine transport system, permease component II</fullName>
    </submittedName>
</protein>
<dbReference type="RefSeq" id="WP_015617595.1">
    <property type="nucleotide sequence ID" value="NC_021182.1"/>
</dbReference>
<keyword evidence="6 8" id="KW-1133">Transmembrane helix</keyword>
<evidence type="ECO:0000256" key="6">
    <source>
        <dbReference type="ARBA" id="ARBA00022989"/>
    </source>
</evidence>
<dbReference type="STRING" id="86416.Clopa_4635"/>
<dbReference type="GO" id="GO:0005886">
    <property type="term" value="C:plasma membrane"/>
    <property type="evidence" value="ECO:0007669"/>
    <property type="project" value="UniProtKB-SubCell"/>
</dbReference>
<feature type="transmembrane region" description="Helical" evidence="8">
    <location>
        <begin position="16"/>
        <end position="41"/>
    </location>
</feature>
<evidence type="ECO:0000256" key="2">
    <source>
        <dbReference type="ARBA" id="ARBA00022448"/>
    </source>
</evidence>